<feature type="transmembrane region" description="Helical" evidence="3">
    <location>
        <begin position="53"/>
        <end position="70"/>
    </location>
</feature>
<dbReference type="RefSeq" id="WP_191199536.1">
    <property type="nucleotide sequence ID" value="NZ_BAAAPA010000005.1"/>
</dbReference>
<dbReference type="PANTHER" id="PTHR43065">
    <property type="entry name" value="SENSOR HISTIDINE KINASE"/>
    <property type="match status" value="1"/>
</dbReference>
<dbReference type="Pfam" id="PF02518">
    <property type="entry name" value="HATPase_c"/>
    <property type="match status" value="1"/>
</dbReference>
<reference evidence="5 6" key="1">
    <citation type="submission" date="2020-09" db="EMBL/GenBank/DDBJ databases">
        <title>novel species in genus Nocardioides.</title>
        <authorList>
            <person name="Zhang G."/>
        </authorList>
    </citation>
    <scope>NUCLEOTIDE SEQUENCE [LARGE SCALE GENOMIC DNA]</scope>
    <source>
        <strain evidence="5 6">19197</strain>
    </source>
</reference>
<evidence type="ECO:0000256" key="1">
    <source>
        <dbReference type="ARBA" id="ARBA00022777"/>
    </source>
</evidence>
<feature type="transmembrane region" description="Helical" evidence="3">
    <location>
        <begin position="228"/>
        <end position="249"/>
    </location>
</feature>
<dbReference type="PROSITE" id="PS50109">
    <property type="entry name" value="HIS_KIN"/>
    <property type="match status" value="1"/>
</dbReference>
<dbReference type="InterPro" id="IPR036890">
    <property type="entry name" value="HATPase_C_sf"/>
</dbReference>
<evidence type="ECO:0000313" key="5">
    <source>
        <dbReference type="EMBL" id="MBD3915215.1"/>
    </source>
</evidence>
<dbReference type="SMART" id="SM00387">
    <property type="entry name" value="HATPase_c"/>
    <property type="match status" value="1"/>
</dbReference>
<keyword evidence="6" id="KW-1185">Reference proteome</keyword>
<feature type="compositionally biased region" description="Basic and acidic residues" evidence="2">
    <location>
        <begin position="479"/>
        <end position="496"/>
    </location>
</feature>
<dbReference type="Gene3D" id="3.30.565.10">
    <property type="entry name" value="Histidine kinase-like ATPase, C-terminal domain"/>
    <property type="match status" value="1"/>
</dbReference>
<dbReference type="GO" id="GO:0016301">
    <property type="term" value="F:kinase activity"/>
    <property type="evidence" value="ECO:0007669"/>
    <property type="project" value="UniProtKB-KW"/>
</dbReference>
<dbReference type="InterPro" id="IPR003661">
    <property type="entry name" value="HisK_dim/P_dom"/>
</dbReference>
<evidence type="ECO:0000259" key="4">
    <source>
        <dbReference type="PROSITE" id="PS50109"/>
    </source>
</evidence>
<feature type="transmembrane region" description="Helical" evidence="3">
    <location>
        <begin position="15"/>
        <end position="33"/>
    </location>
</feature>
<keyword evidence="1 5" id="KW-0808">Transferase</keyword>
<keyword evidence="1 5" id="KW-0418">Kinase</keyword>
<feature type="domain" description="Histidine kinase" evidence="4">
    <location>
        <begin position="281"/>
        <end position="476"/>
    </location>
</feature>
<sequence length="496" mass="52160">MRESAHRNEGLHQRVGARAVGVLSFMVLVWTGWGGMLPPSASGTSTGSVSDGLVSGLFVAGAGFTAVASWRRHRSRSSGWLFAVGALVALQALLVALPAVAHPPPRMATDFVVLLTVGVAGLGCLLGALRSLREERHVADDLFGIGLGLGLMAAGHLLLLVPVATPVAPPMLVLVGVLVGTHATAAALVVRQRVLSPATAGLVVATVLVVAAGLGVMVGHLQGSIWDVLASLGLAAVGAAWLGAAWSGIQQGAERTDTRRRAEIEEEIEFAVQATERDRRERMHELRSTLAGLVQGSSLLDSSDLPLETRQRLLGSVRRELDRMVRLLSGEEEPPTDLDLDEALGLMVDLQHLKGRKVELQTSGAQVTARYDSLAEVVNILVDNAATHGGTDTSRVEVVRRDDTVDITVTDEGRGIPEHERERIFGWGDRGADSPGEGIGLNLAQRLVAQEGGSLRLAEPPGGAGSSFVISLPATRQSAENRTRGEVDHVAGHRAG</sequence>
<feature type="transmembrane region" description="Helical" evidence="3">
    <location>
        <begin position="79"/>
        <end position="99"/>
    </location>
</feature>
<feature type="transmembrane region" description="Helical" evidence="3">
    <location>
        <begin position="171"/>
        <end position="190"/>
    </location>
</feature>
<accession>A0ABR8MGL5</accession>
<feature type="region of interest" description="Disordered" evidence="2">
    <location>
        <begin position="474"/>
        <end position="496"/>
    </location>
</feature>
<dbReference type="Proteomes" id="UP000649289">
    <property type="component" value="Unassembled WGS sequence"/>
</dbReference>
<feature type="transmembrane region" description="Helical" evidence="3">
    <location>
        <begin position="111"/>
        <end position="130"/>
    </location>
</feature>
<keyword evidence="3" id="KW-1133">Transmembrane helix</keyword>
<feature type="transmembrane region" description="Helical" evidence="3">
    <location>
        <begin position="142"/>
        <end position="165"/>
    </location>
</feature>
<protein>
    <submittedName>
        <fullName evidence="5">HAMP domain-containing histidine kinase</fullName>
    </submittedName>
</protein>
<evidence type="ECO:0000313" key="6">
    <source>
        <dbReference type="Proteomes" id="UP000649289"/>
    </source>
</evidence>
<keyword evidence="3" id="KW-0472">Membrane</keyword>
<evidence type="ECO:0000256" key="3">
    <source>
        <dbReference type="SAM" id="Phobius"/>
    </source>
</evidence>
<proteinExistence type="predicted"/>
<evidence type="ECO:0000256" key="2">
    <source>
        <dbReference type="SAM" id="MobiDB-lite"/>
    </source>
</evidence>
<name>A0ABR8MGL5_9ACTN</name>
<dbReference type="InterPro" id="IPR005467">
    <property type="entry name" value="His_kinase_dom"/>
</dbReference>
<keyword evidence="3" id="KW-0812">Transmembrane</keyword>
<dbReference type="SUPFAM" id="SSF55874">
    <property type="entry name" value="ATPase domain of HSP90 chaperone/DNA topoisomerase II/histidine kinase"/>
    <property type="match status" value="1"/>
</dbReference>
<dbReference type="EMBL" id="JACXYY010000004">
    <property type="protein sequence ID" value="MBD3915215.1"/>
    <property type="molecule type" value="Genomic_DNA"/>
</dbReference>
<organism evidence="5 6">
    <name type="scientific">Nocardioides hwasunensis</name>
    <dbReference type="NCBI Taxonomy" id="397258"/>
    <lineage>
        <taxon>Bacteria</taxon>
        <taxon>Bacillati</taxon>
        <taxon>Actinomycetota</taxon>
        <taxon>Actinomycetes</taxon>
        <taxon>Propionibacteriales</taxon>
        <taxon>Nocardioidaceae</taxon>
        <taxon>Nocardioides</taxon>
    </lineage>
</organism>
<comment type="caution">
    <text evidence="5">The sequence shown here is derived from an EMBL/GenBank/DDBJ whole genome shotgun (WGS) entry which is preliminary data.</text>
</comment>
<dbReference type="InterPro" id="IPR003594">
    <property type="entry name" value="HATPase_dom"/>
</dbReference>
<dbReference type="CDD" id="cd00082">
    <property type="entry name" value="HisKA"/>
    <property type="match status" value="1"/>
</dbReference>
<feature type="transmembrane region" description="Helical" evidence="3">
    <location>
        <begin position="202"/>
        <end position="222"/>
    </location>
</feature>
<gene>
    <name evidence="5" type="ORF">IEZ25_11375</name>
</gene>